<dbReference type="KEGG" id="cpso:CPPEL_08980"/>
<dbReference type="PANTHER" id="PTHR43236:SF1">
    <property type="entry name" value="BLL7220 PROTEIN"/>
    <property type="match status" value="1"/>
</dbReference>
<protein>
    <recommendedName>
        <fullName evidence="2">IrrE N-terminal-like domain-containing protein</fullName>
    </recommendedName>
</protein>
<feature type="compositionally biased region" description="Polar residues" evidence="1">
    <location>
        <begin position="240"/>
        <end position="249"/>
    </location>
</feature>
<reference evidence="3 4" key="1">
    <citation type="submission" date="2018-11" db="EMBL/GenBank/DDBJ databases">
        <authorList>
            <person name="Kleinhagauer T."/>
            <person name="Glaeser S.P."/>
            <person name="Spergser J."/>
            <person name="Ruckert C."/>
            <person name="Kaempfer P."/>
            <person name="Busse H.-J."/>
        </authorList>
    </citation>
    <scope>NUCLEOTIDE SEQUENCE [LARGE SCALE GENOMIC DNA]</scope>
    <source>
        <strain evidence="3 4">812CH</strain>
    </source>
</reference>
<proteinExistence type="predicted"/>
<dbReference type="PANTHER" id="PTHR43236">
    <property type="entry name" value="ANTITOXIN HIGA1"/>
    <property type="match status" value="1"/>
</dbReference>
<dbReference type="EMBL" id="CP033898">
    <property type="protein sequence ID" value="AZA09899.1"/>
    <property type="molecule type" value="Genomic_DNA"/>
</dbReference>
<evidence type="ECO:0000313" key="3">
    <source>
        <dbReference type="EMBL" id="AZA09899.1"/>
    </source>
</evidence>
<accession>A0A3G6IVT8</accession>
<dbReference type="InterPro" id="IPR052345">
    <property type="entry name" value="Rad_response_metalloprotease"/>
</dbReference>
<feature type="domain" description="IrrE N-terminal-like" evidence="2">
    <location>
        <begin position="61"/>
        <end position="154"/>
    </location>
</feature>
<dbReference type="Pfam" id="PF06114">
    <property type="entry name" value="Peptidase_M78"/>
    <property type="match status" value="1"/>
</dbReference>
<sequence length="275" mass="29888">MSNEQIGKDAAKDFRAKHHLGIGPIADIADLIEHTTGVGVAYIDVPAPGHGMTMSLGQKTLIGVGCTDHPMRLRSTLAHELGHLVLDSVNRVASSTEWEARKPEEIQADAFARHLLVPLEAVEQMSSEREGTLGLLSTLVQFFGASPAMVAIQLREAGRISTQQCQEWINAPSAKALALQFGWHKSYEQMAQQSQTSRAPQPLHSRAIEAYRWGLISPAVVARLSGERAPQQVVKRLKQQGITPQTEDLYSTEKPTDSGDQLSAEELESLLGGAD</sequence>
<dbReference type="AlphaFoldDB" id="A0A3G6IVT8"/>
<dbReference type="Proteomes" id="UP000271426">
    <property type="component" value="Chromosome"/>
</dbReference>
<gene>
    <name evidence="3" type="ORF">CPPEL_08980</name>
</gene>
<name>A0A3G6IVT8_9CORY</name>
<keyword evidence="4" id="KW-1185">Reference proteome</keyword>
<dbReference type="RefSeq" id="WP_123960771.1">
    <property type="nucleotide sequence ID" value="NZ_CP033898.1"/>
</dbReference>
<evidence type="ECO:0000256" key="1">
    <source>
        <dbReference type="SAM" id="MobiDB-lite"/>
    </source>
</evidence>
<dbReference type="InterPro" id="IPR010359">
    <property type="entry name" value="IrrE_HExxH"/>
</dbReference>
<dbReference type="Gene3D" id="1.10.10.2910">
    <property type="match status" value="1"/>
</dbReference>
<evidence type="ECO:0000313" key="4">
    <source>
        <dbReference type="Proteomes" id="UP000271426"/>
    </source>
</evidence>
<evidence type="ECO:0000259" key="2">
    <source>
        <dbReference type="Pfam" id="PF06114"/>
    </source>
</evidence>
<organism evidence="3 4">
    <name type="scientific">Corynebacterium pseudopelargi</name>
    <dbReference type="NCBI Taxonomy" id="2080757"/>
    <lineage>
        <taxon>Bacteria</taxon>
        <taxon>Bacillati</taxon>
        <taxon>Actinomycetota</taxon>
        <taxon>Actinomycetes</taxon>
        <taxon>Mycobacteriales</taxon>
        <taxon>Corynebacteriaceae</taxon>
        <taxon>Corynebacterium</taxon>
    </lineage>
</organism>
<dbReference type="OrthoDB" id="572608at2"/>
<feature type="region of interest" description="Disordered" evidence="1">
    <location>
        <begin position="236"/>
        <end position="275"/>
    </location>
</feature>